<keyword evidence="1 2" id="KW-0175">Coiled coil</keyword>
<protein>
    <submittedName>
        <fullName evidence="6">Protein FAM184A-like</fullName>
    </submittedName>
</protein>
<feature type="coiled-coil region" evidence="2">
    <location>
        <begin position="566"/>
        <end position="764"/>
    </location>
</feature>
<keyword evidence="5" id="KW-1185">Reference proteome</keyword>
<dbReference type="PANTHER" id="PTHR18870:SF9">
    <property type="entry name" value="PROTEIN TAG-278-RELATED"/>
    <property type="match status" value="1"/>
</dbReference>
<dbReference type="Proteomes" id="UP000515135">
    <property type="component" value="Unplaced"/>
</dbReference>
<feature type="coiled-coil region" evidence="2">
    <location>
        <begin position="59"/>
        <end position="172"/>
    </location>
</feature>
<dbReference type="RefSeq" id="XP_019616895.1">
    <property type="nucleotide sequence ID" value="XM_019761336.1"/>
</dbReference>
<dbReference type="PANTHER" id="PTHR18870">
    <property type="entry name" value="PROTEIN TAG-278-RELATED"/>
    <property type="match status" value="1"/>
</dbReference>
<name>A0A6P4XK11_BRABE</name>
<dbReference type="KEGG" id="bbel:109464388"/>
<feature type="compositionally biased region" description="Low complexity" evidence="3">
    <location>
        <begin position="1069"/>
        <end position="1084"/>
    </location>
</feature>
<feature type="coiled-coil region" evidence="2">
    <location>
        <begin position="830"/>
        <end position="1013"/>
    </location>
</feature>
<proteinExistence type="predicted"/>
<evidence type="ECO:0000259" key="4">
    <source>
        <dbReference type="Pfam" id="PF15665"/>
    </source>
</evidence>
<evidence type="ECO:0000256" key="2">
    <source>
        <dbReference type="SAM" id="Coils"/>
    </source>
</evidence>
<accession>A0A6P4XK11</accession>
<dbReference type="AlphaFoldDB" id="A0A6P4XK11"/>
<feature type="coiled-coil region" evidence="2">
    <location>
        <begin position="199"/>
        <end position="251"/>
    </location>
</feature>
<reference evidence="6" key="1">
    <citation type="submission" date="2025-08" db="UniProtKB">
        <authorList>
            <consortium name="RefSeq"/>
        </authorList>
    </citation>
    <scope>IDENTIFICATION</scope>
    <source>
        <tissue evidence="6">Gonad</tissue>
    </source>
</reference>
<organism evidence="5 6">
    <name type="scientific">Branchiostoma belcheri</name>
    <name type="common">Amphioxus</name>
    <dbReference type="NCBI Taxonomy" id="7741"/>
    <lineage>
        <taxon>Eukaryota</taxon>
        <taxon>Metazoa</taxon>
        <taxon>Chordata</taxon>
        <taxon>Cephalochordata</taxon>
        <taxon>Leptocardii</taxon>
        <taxon>Amphioxiformes</taxon>
        <taxon>Branchiostomatidae</taxon>
        <taxon>Branchiostoma</taxon>
    </lineage>
</organism>
<sequence>MASGAGMSWQYYTTNSRHGNVPTAQNGQIGGDIPPELHLKMSKKIAQLTKVIYALNTKNDEHELEVSRIKEAHKDELQQLMGEMQGKIELYRSKIGSELDMRRQIESLESTISEHERIKRQAITEFEIFKQNSEEKERQMRSEHSLQLANLARQLETAQKEFQAQLKSFQQQQQAAIADKETSLQELRSVYQRQVDEILNKQRTQTSELAGEREKVQQELEQQILKLRQDCENLEAQNRQVAHEYEDKISKQKALFEKELLVLQGQLSEAQNSHLSSQENEVQLKSQMSKRMAELTNKVSQLTQEVAIRDEDIRKHANDLWQTKTQLTGKDKQLTKLSEELNAARGEAASMLGKVKELEGEVATLVQRCESQGQDMIQKASLLSTLEELRVTNESKIRELQQELQRTNDRSKWLEEQCNSLKDQTQTTAQKQNSQIVSLEKSLESLSLEKQQLGEEHAKEVMRLQKEAEELQNRLLAEHAAKMNELERQHLAAMASARENWEKEMSNLQRDLQDKMSLEVGKLSQEKSVVESELDQLTSDLSSKLSFSEREADRLRKLVEESQSGLGTATSQINMLRETSAKLQEELVGARSQLNNAKQTIENLRKDLEATKNEHQTALSRAHQDHMAQLKSTAAELENSWIGRMQNAQEQLKRQLEQQYTEERKAAVQHVNDIRVQEMEEARKSWQSKLNDLTRQLTEYKTQYEAMTAQSAAEKDATKRWADQEKDRLQKELDSIIKQHRDKISAMESEHQNMASELSRQKEEELKALQESLSASHASALASEQEQHQQALVSVREQAQASLQTEVSKVKEMLGRDMDNLRMELAHMHAAELEELNRGHRAQLQAARMELERAMQISQRQQQESDMKISELQENLQQKTSNVENLQRQMHGLDTSVKSLRKELDVKGQEILRVRSETNQIMYHRENELRQQHQMDIDNLTAEHLRETQSMLGDFNRAQELLKDKISALQIKLEEAEDRFQRRESRPEDIDMIKNLREALSSRELEMKKLIEEKRYFQLELVNRETNYNKVFSAMGPNVGVMNPLATKRKKTEKTGPTRFESAPNLMALGGPPRLDPLPGSSSPTNDFFHAGGGKVLPVPSPPKQPKKFLQ</sequence>
<feature type="region of interest" description="Disordered" evidence="3">
    <location>
        <begin position="1047"/>
        <end position="1111"/>
    </location>
</feature>
<evidence type="ECO:0000256" key="1">
    <source>
        <dbReference type="ARBA" id="ARBA00023054"/>
    </source>
</evidence>
<dbReference type="OrthoDB" id="75801at2759"/>
<feature type="coiled-coil region" evidence="2">
    <location>
        <begin position="285"/>
        <end position="540"/>
    </location>
</feature>
<gene>
    <name evidence="6" type="primary">LOC109464388</name>
</gene>
<evidence type="ECO:0000313" key="6">
    <source>
        <dbReference type="RefSeq" id="XP_019616895.1"/>
    </source>
</evidence>
<evidence type="ECO:0000256" key="3">
    <source>
        <dbReference type="SAM" id="MobiDB-lite"/>
    </source>
</evidence>
<feature type="domain" description="Protein FAM184A/B N-terminal" evidence="4">
    <location>
        <begin position="51"/>
        <end position="260"/>
    </location>
</feature>
<dbReference type="InterPro" id="IPR039478">
    <property type="entry name" value="FAM184A/B_N"/>
</dbReference>
<dbReference type="Pfam" id="PF15665">
    <property type="entry name" value="FAM184"/>
    <property type="match status" value="1"/>
</dbReference>
<evidence type="ECO:0000313" key="5">
    <source>
        <dbReference type="Proteomes" id="UP000515135"/>
    </source>
</evidence>
<dbReference type="SUPFAM" id="SSF58113">
    <property type="entry name" value="Apolipoprotein A-I"/>
    <property type="match status" value="1"/>
</dbReference>
<dbReference type="GeneID" id="109464388"/>